<gene>
    <name evidence="6" type="ORF">K505DRAFT_358649</name>
</gene>
<evidence type="ECO:0000313" key="7">
    <source>
        <dbReference type="Proteomes" id="UP000799757"/>
    </source>
</evidence>
<dbReference type="GO" id="GO:0071949">
    <property type="term" value="F:FAD binding"/>
    <property type="evidence" value="ECO:0007669"/>
    <property type="project" value="InterPro"/>
</dbReference>
<keyword evidence="7" id="KW-1185">Reference proteome</keyword>
<dbReference type="GO" id="GO:0004497">
    <property type="term" value="F:monooxygenase activity"/>
    <property type="evidence" value="ECO:0007669"/>
    <property type="project" value="UniProtKB-KW"/>
</dbReference>
<dbReference type="PANTHER" id="PTHR46972">
    <property type="entry name" value="MONOOXYGENASE ASQM-RELATED"/>
    <property type="match status" value="1"/>
</dbReference>
<accession>A0A6A6XNJ4</accession>
<dbReference type="Proteomes" id="UP000799757">
    <property type="component" value="Unassembled WGS sequence"/>
</dbReference>
<keyword evidence="2" id="KW-0274">FAD</keyword>
<organism evidence="6 7">
    <name type="scientific">Melanomma pulvis-pyrius CBS 109.77</name>
    <dbReference type="NCBI Taxonomy" id="1314802"/>
    <lineage>
        <taxon>Eukaryota</taxon>
        <taxon>Fungi</taxon>
        <taxon>Dikarya</taxon>
        <taxon>Ascomycota</taxon>
        <taxon>Pezizomycotina</taxon>
        <taxon>Dothideomycetes</taxon>
        <taxon>Pleosporomycetidae</taxon>
        <taxon>Pleosporales</taxon>
        <taxon>Melanommataceae</taxon>
        <taxon>Melanomma</taxon>
    </lineage>
</organism>
<dbReference type="PRINTS" id="PR00420">
    <property type="entry name" value="RNGMNOXGNASE"/>
</dbReference>
<dbReference type="SUPFAM" id="SSF51905">
    <property type="entry name" value="FAD/NAD(P)-binding domain"/>
    <property type="match status" value="1"/>
</dbReference>
<name>A0A6A6XNJ4_9PLEO</name>
<dbReference type="InterPro" id="IPR002938">
    <property type="entry name" value="FAD-bd"/>
</dbReference>
<keyword evidence="4" id="KW-0503">Monooxygenase</keyword>
<dbReference type="Gene3D" id="3.50.50.60">
    <property type="entry name" value="FAD/NAD(P)-binding domain"/>
    <property type="match status" value="1"/>
</dbReference>
<keyword evidence="1" id="KW-0285">Flavoprotein</keyword>
<reference evidence="6" key="1">
    <citation type="journal article" date="2020" name="Stud. Mycol.">
        <title>101 Dothideomycetes genomes: a test case for predicting lifestyles and emergence of pathogens.</title>
        <authorList>
            <person name="Haridas S."/>
            <person name="Albert R."/>
            <person name="Binder M."/>
            <person name="Bloem J."/>
            <person name="Labutti K."/>
            <person name="Salamov A."/>
            <person name="Andreopoulos B."/>
            <person name="Baker S."/>
            <person name="Barry K."/>
            <person name="Bills G."/>
            <person name="Bluhm B."/>
            <person name="Cannon C."/>
            <person name="Castanera R."/>
            <person name="Culley D."/>
            <person name="Daum C."/>
            <person name="Ezra D."/>
            <person name="Gonzalez J."/>
            <person name="Henrissat B."/>
            <person name="Kuo A."/>
            <person name="Liang C."/>
            <person name="Lipzen A."/>
            <person name="Lutzoni F."/>
            <person name="Magnuson J."/>
            <person name="Mondo S."/>
            <person name="Nolan M."/>
            <person name="Ohm R."/>
            <person name="Pangilinan J."/>
            <person name="Park H.-J."/>
            <person name="Ramirez L."/>
            <person name="Alfaro M."/>
            <person name="Sun H."/>
            <person name="Tritt A."/>
            <person name="Yoshinaga Y."/>
            <person name="Zwiers L.-H."/>
            <person name="Turgeon B."/>
            <person name="Goodwin S."/>
            <person name="Spatafora J."/>
            <person name="Crous P."/>
            <person name="Grigoriev I."/>
        </authorList>
    </citation>
    <scope>NUCLEOTIDE SEQUENCE</scope>
    <source>
        <strain evidence="6">CBS 109.77</strain>
    </source>
</reference>
<keyword evidence="3" id="KW-0560">Oxidoreductase</keyword>
<dbReference type="PANTHER" id="PTHR46972:SF1">
    <property type="entry name" value="FAD DEPENDENT OXIDOREDUCTASE DOMAIN-CONTAINING PROTEIN"/>
    <property type="match status" value="1"/>
</dbReference>
<dbReference type="OrthoDB" id="655030at2759"/>
<dbReference type="EMBL" id="MU001813">
    <property type="protein sequence ID" value="KAF2797137.1"/>
    <property type="molecule type" value="Genomic_DNA"/>
</dbReference>
<evidence type="ECO:0000256" key="1">
    <source>
        <dbReference type="ARBA" id="ARBA00022630"/>
    </source>
</evidence>
<evidence type="ECO:0000256" key="3">
    <source>
        <dbReference type="ARBA" id="ARBA00023002"/>
    </source>
</evidence>
<evidence type="ECO:0000259" key="5">
    <source>
        <dbReference type="Pfam" id="PF01494"/>
    </source>
</evidence>
<dbReference type="Pfam" id="PF01494">
    <property type="entry name" value="FAD_binding_3"/>
    <property type="match status" value="1"/>
</dbReference>
<evidence type="ECO:0000256" key="2">
    <source>
        <dbReference type="ARBA" id="ARBA00022827"/>
    </source>
</evidence>
<feature type="domain" description="FAD-binding" evidence="5">
    <location>
        <begin position="5"/>
        <end position="347"/>
    </location>
</feature>
<proteinExistence type="predicted"/>
<dbReference type="AlphaFoldDB" id="A0A6A6XNJ4"/>
<protein>
    <submittedName>
        <fullName evidence="6">FAD/NAD(P)-binding domain-containing protein</fullName>
    </submittedName>
</protein>
<evidence type="ECO:0000313" key="6">
    <source>
        <dbReference type="EMBL" id="KAF2797137.1"/>
    </source>
</evidence>
<sequence length="416" mass="46662">MAPNIAIIGAGPGGCMLARLLHQHSIPSTIFESEPSVNYRSQGGTLDIRTSTGLAAIKEAGLFSEFRKHARYDDESLLVCDKKQTTWVRSHPPKKNSTKKRSFEAPEIDRVVLRKLLMESLPEGVVRWSHQLLRVEADRSLHFANGSVERGFDLVVGADGAWSKVRNLLSSEKPFYSGIGGYNMSIPDAAITAPRAYKFVNRGNVFAYSDGKNLCGQQLGDGSINVSFNFRTDEDYVQKCGFDPKDLKSAKKAVLEELRDWTPELVNFVESSDQDSLQWRSYYMLPVGFQWDHTEGVTLLGDAAHLMTPFAGIGVNTAFYDAMLLAHAIVESIESREPNSLDARITEYEKQMWAFAKDGQQRTFGAMTDMFFTPGAPRTSIEPWILRHMKPEVPKWTHPIVTAAVYIGYFIYKLFV</sequence>
<evidence type="ECO:0000256" key="4">
    <source>
        <dbReference type="ARBA" id="ARBA00023033"/>
    </source>
</evidence>
<dbReference type="InterPro" id="IPR036188">
    <property type="entry name" value="FAD/NAD-bd_sf"/>
</dbReference>